<organism evidence="1 2">
    <name type="scientific">Kaistia geumhonensis</name>
    <dbReference type="NCBI Taxonomy" id="410839"/>
    <lineage>
        <taxon>Bacteria</taxon>
        <taxon>Pseudomonadati</taxon>
        <taxon>Pseudomonadota</taxon>
        <taxon>Alphaproteobacteria</taxon>
        <taxon>Hyphomicrobiales</taxon>
        <taxon>Kaistiaceae</taxon>
        <taxon>Kaistia</taxon>
    </lineage>
</organism>
<comment type="caution">
    <text evidence="1">The sequence shown here is derived from an EMBL/GenBank/DDBJ whole genome shotgun (WGS) entry which is preliminary data.</text>
</comment>
<gene>
    <name evidence="1" type="ORF">QO015_004146</name>
</gene>
<reference evidence="1 2" key="1">
    <citation type="submission" date="2023-07" db="EMBL/GenBank/DDBJ databases">
        <title>Genomic Encyclopedia of Type Strains, Phase IV (KMG-IV): sequencing the most valuable type-strain genomes for metagenomic binning, comparative biology and taxonomic classification.</title>
        <authorList>
            <person name="Goeker M."/>
        </authorList>
    </citation>
    <scope>NUCLEOTIDE SEQUENCE [LARGE SCALE GENOMIC DNA]</scope>
    <source>
        <strain evidence="1 2">B1-1</strain>
    </source>
</reference>
<dbReference type="RefSeq" id="WP_266284104.1">
    <property type="nucleotide sequence ID" value="NZ_JAPKNF010000004.1"/>
</dbReference>
<keyword evidence="2" id="KW-1185">Reference proteome</keyword>
<dbReference type="Proteomes" id="UP001223743">
    <property type="component" value="Unassembled WGS sequence"/>
</dbReference>
<evidence type="ECO:0000313" key="2">
    <source>
        <dbReference type="Proteomes" id="UP001223743"/>
    </source>
</evidence>
<accession>A0ABU0MCL7</accession>
<evidence type="ECO:0008006" key="3">
    <source>
        <dbReference type="Google" id="ProtNLM"/>
    </source>
</evidence>
<proteinExistence type="predicted"/>
<name>A0ABU0MCL7_9HYPH</name>
<sequence length="290" mass="32202">MIERGTGAFSPEMIAEMRSRPRFRDASTRLLNGIVSLHRSRPSQHRLFSDRGRVFVAFFCLYLHGQPNQNGIRLTMSRLEAICQSHDICSAARARSIVQLMLRAGHLTMTARTDDARTKPMEPTQPLRDYFRERWANNIASLAVVHPQFTDIPAALDRATFRDALCALLGQSHQTGPGLPGEPDGLYEITEFDSGLMIMLRLALANRLDEPPPSANGMSREFGISRAHVANILQAGERAALIARVGATSTFAIREPLCERMSDYCAATMLLYERIVPEALAMEGRHTPGA</sequence>
<dbReference type="EMBL" id="JAUSWJ010000001">
    <property type="protein sequence ID" value="MDQ0518533.1"/>
    <property type="molecule type" value="Genomic_DNA"/>
</dbReference>
<protein>
    <recommendedName>
        <fullName evidence="3">MarR family transcriptional regulator</fullName>
    </recommendedName>
</protein>
<evidence type="ECO:0000313" key="1">
    <source>
        <dbReference type="EMBL" id="MDQ0518533.1"/>
    </source>
</evidence>